<evidence type="ECO:0000256" key="9">
    <source>
        <dbReference type="ARBA" id="ARBA00022691"/>
    </source>
</evidence>
<accession>A0A1G4J3S8</accession>
<comment type="catalytic activity">
    <reaction evidence="1">
        <text>7-[(3S)-3-amino-3-carboxypropyl]wyosine(37) in tRNA(Phe) + S-adenosyl-L-methionine = 7-[(3S)-(3-amino-3-methoxycarbonyl)propyl]wyosine(37) in tRNA(Phe) + S-adenosyl-L-homocysteine</text>
        <dbReference type="Rhea" id="RHEA:36903"/>
        <dbReference type="Rhea" id="RHEA-COMP:10379"/>
        <dbReference type="Rhea" id="RHEA-COMP:11844"/>
        <dbReference type="ChEBI" id="CHEBI:57856"/>
        <dbReference type="ChEBI" id="CHEBI:59789"/>
        <dbReference type="ChEBI" id="CHEBI:73543"/>
        <dbReference type="ChEBI" id="CHEBI:74275"/>
        <dbReference type="EC" id="2.1.1.290"/>
    </reaction>
</comment>
<dbReference type="Proteomes" id="UP000191144">
    <property type="component" value="Chromosome C"/>
</dbReference>
<evidence type="ECO:0000256" key="5">
    <source>
        <dbReference type="ARBA" id="ARBA00012779"/>
    </source>
</evidence>
<dbReference type="InterPro" id="IPR011043">
    <property type="entry name" value="Gal_Oxase/kelch_b-propeller"/>
</dbReference>
<dbReference type="InterPro" id="IPR029063">
    <property type="entry name" value="SAM-dependent_MTases_sf"/>
</dbReference>
<organism evidence="14 15">
    <name type="scientific">Lachancea meyersii CBS 8951</name>
    <dbReference type="NCBI Taxonomy" id="1266667"/>
    <lineage>
        <taxon>Eukaryota</taxon>
        <taxon>Fungi</taxon>
        <taxon>Dikarya</taxon>
        <taxon>Ascomycota</taxon>
        <taxon>Saccharomycotina</taxon>
        <taxon>Saccharomycetes</taxon>
        <taxon>Saccharomycetales</taxon>
        <taxon>Saccharomycetaceae</taxon>
        <taxon>Lachancea</taxon>
    </lineage>
</organism>
<dbReference type="InterPro" id="IPR007213">
    <property type="entry name" value="Ppm1/Ppm2/Tcmp"/>
</dbReference>
<dbReference type="EMBL" id="LT598479">
    <property type="protein sequence ID" value="SCU84333.1"/>
    <property type="molecule type" value="Genomic_DNA"/>
</dbReference>
<dbReference type="UniPathway" id="UPA00375"/>
<keyword evidence="15" id="KW-1185">Reference proteome</keyword>
<evidence type="ECO:0000256" key="11">
    <source>
        <dbReference type="ARBA" id="ARBA00029750"/>
    </source>
</evidence>
<evidence type="ECO:0000256" key="13">
    <source>
        <dbReference type="ARBA" id="ARBA00049250"/>
    </source>
</evidence>
<dbReference type="SUPFAM" id="SSF50965">
    <property type="entry name" value="Galactose oxidase, central domain"/>
    <property type="match status" value="1"/>
</dbReference>
<dbReference type="EC" id="2.1.1.290" evidence="5"/>
<dbReference type="EC" id="2.3.1.231" evidence="4"/>
<keyword evidence="9" id="KW-0949">S-adenosyl-L-methionine</keyword>
<dbReference type="SUPFAM" id="SSF53335">
    <property type="entry name" value="S-adenosyl-L-methionine-dependent methyltransferases"/>
    <property type="match status" value="1"/>
</dbReference>
<dbReference type="Pfam" id="PF04072">
    <property type="entry name" value="LCM"/>
    <property type="match status" value="1"/>
</dbReference>
<evidence type="ECO:0000256" key="1">
    <source>
        <dbReference type="ARBA" id="ARBA00001806"/>
    </source>
</evidence>
<comment type="pathway">
    <text evidence="2">tRNA modification; wybutosine-tRNA(Phe) biosynthesis.</text>
</comment>
<dbReference type="OrthoDB" id="47172at2759"/>
<proteinExistence type="inferred from homology"/>
<reference evidence="15" key="1">
    <citation type="submission" date="2016-03" db="EMBL/GenBank/DDBJ databases">
        <authorList>
            <person name="Devillers Hugo."/>
        </authorList>
    </citation>
    <scope>NUCLEOTIDE SEQUENCE [LARGE SCALE GENOMIC DNA]</scope>
</reference>
<keyword evidence="10" id="KW-0819">tRNA processing</keyword>
<name>A0A1G4J3S8_9SACH</name>
<sequence length="697" mass="78777">MGLASIEDSGRFGLGEKQRRQLEKQERRRNYADLAIQSTNNSSIVCKRSVEKLYMRKLGANSYVDESKGFNEYFKYFVQKTLRCSPCINRGYWLRMHAVKSILDSIIAASPEKRIVVINLGCGFDPLPFQLLDPQNRHNWKYDNRLSFLDLDYPDLISRKKKIIDDTPDLKAIIGDWSSDSHLEAAFVARKYILAPCDLNVSADFDRLLTMCQLKDSAIVKIFLAEVSLAYMDSSKADAIIKACSKLPRSHFVNLEPLLPAGPSEPFSKQMLRHFKNNDSPLQSVLFNKTKSSQHERFKNLGFPLTNMRDLHQIWGFVDIHIKKQIEAIEPFDELEEFMLFCHHYVVGHSCNDLEVPFETVPSSPRSGQNTRKSLLRRDAKAAEMKLDNDHLTQRKFGASTLLPSGQIMYTHGYLNGRLDNALLIDPAMSKVGLVDIISEHEKPVARMCHTITSLNNELCVLVGGRAAPNKAFGDVWRLQQTEESQWSYEKAISLPECRYRHASCALDEKRVLIYGGHTNGDVFLVYDSSRNELIVPEVLGSIPALTSSAMTFDKNLNKGVIIGGADKSQNIHDTLKIFRFDHNSNKIELENEYSDPLFKRYGGKALFTGEDKVLIAGGTSPACLFDQDTTIIEVSLSSGQVTLIRIPEDAWHNAFPLMVGFELHKFSNSTLDIFGGGAVCYGFGSVWNRWLRLDIP</sequence>
<dbReference type="PANTHER" id="PTHR46529">
    <property type="entry name" value="TRNA WYBUTOSINE-SYNTHESIZING PROTEIN 4"/>
    <property type="match status" value="1"/>
</dbReference>
<protein>
    <recommendedName>
        <fullName evidence="6">tRNA wybutosine-synthesizing protein 4</fullName>
        <ecNumber evidence="5">2.1.1.290</ecNumber>
        <ecNumber evidence="4">2.3.1.231</ecNumber>
    </recommendedName>
    <alternativeName>
        <fullName evidence="12">tRNA(Phe) (7-(3-amino-3-(methoxycarbonyl)propyl)wyosine(37)-N)-methoxycarbonyltransferase</fullName>
    </alternativeName>
    <alternativeName>
        <fullName evidence="11">tRNA(Phe) (7-(3-amino-3-carboxypropyl)wyosine(37)-O)-methyltransferase</fullName>
    </alternativeName>
</protein>
<keyword evidence="7" id="KW-0489">Methyltransferase</keyword>
<evidence type="ECO:0000256" key="3">
    <source>
        <dbReference type="ARBA" id="ARBA00010703"/>
    </source>
</evidence>
<dbReference type="Pfam" id="PF13418">
    <property type="entry name" value="Beta-prop_TYW4"/>
    <property type="match status" value="1"/>
</dbReference>
<evidence type="ECO:0000256" key="7">
    <source>
        <dbReference type="ARBA" id="ARBA00022603"/>
    </source>
</evidence>
<dbReference type="Gene3D" id="2.120.10.80">
    <property type="entry name" value="Kelch-type beta propeller"/>
    <property type="match status" value="1"/>
</dbReference>
<dbReference type="InterPro" id="IPR015915">
    <property type="entry name" value="Kelch-typ_b-propeller"/>
</dbReference>
<comment type="similarity">
    <text evidence="3">Belongs to the methyltransferase superfamily. LCMT family.</text>
</comment>
<evidence type="ECO:0000313" key="15">
    <source>
        <dbReference type="Proteomes" id="UP000191144"/>
    </source>
</evidence>
<dbReference type="GO" id="GO:0030488">
    <property type="term" value="P:tRNA methylation"/>
    <property type="evidence" value="ECO:0007669"/>
    <property type="project" value="TreeGrafter"/>
</dbReference>
<keyword evidence="8" id="KW-0808">Transferase</keyword>
<evidence type="ECO:0000256" key="6">
    <source>
        <dbReference type="ARBA" id="ARBA00018045"/>
    </source>
</evidence>
<dbReference type="PANTHER" id="PTHR46529:SF1">
    <property type="entry name" value="TRNA WYBUTOSINE-SYNTHESIZING PROTEIN 4"/>
    <property type="match status" value="1"/>
</dbReference>
<evidence type="ECO:0000313" key="14">
    <source>
        <dbReference type="EMBL" id="SCU84333.1"/>
    </source>
</evidence>
<dbReference type="Gene3D" id="3.40.50.150">
    <property type="entry name" value="Vaccinia Virus protein VP39"/>
    <property type="match status" value="1"/>
</dbReference>
<comment type="catalytic activity">
    <reaction evidence="13">
        <text>7-[(3S)-(3-amino-3-methoxycarbonyl)propyl]wyosine(37) in tRNA(Phe) + S-adenosyl-L-methionine + CO2 = wybutosine(37) in tRNA(Phe) + S-adenosyl-L-homocysteine + 2 H(+)</text>
        <dbReference type="Rhea" id="RHEA:37119"/>
        <dbReference type="Rhea" id="RHEA-COMP:11844"/>
        <dbReference type="Rhea" id="RHEA-COMP:11847"/>
        <dbReference type="ChEBI" id="CHEBI:15378"/>
        <dbReference type="ChEBI" id="CHEBI:16526"/>
        <dbReference type="ChEBI" id="CHEBI:57856"/>
        <dbReference type="ChEBI" id="CHEBI:59789"/>
        <dbReference type="ChEBI" id="CHEBI:73544"/>
        <dbReference type="ChEBI" id="CHEBI:74275"/>
        <dbReference type="EC" id="2.3.1.231"/>
    </reaction>
</comment>
<dbReference type="AlphaFoldDB" id="A0A1G4J3S8"/>
<evidence type="ECO:0000256" key="2">
    <source>
        <dbReference type="ARBA" id="ARBA00004797"/>
    </source>
</evidence>
<evidence type="ECO:0000256" key="8">
    <source>
        <dbReference type="ARBA" id="ARBA00022679"/>
    </source>
</evidence>
<evidence type="ECO:0000256" key="12">
    <source>
        <dbReference type="ARBA" id="ARBA00030847"/>
    </source>
</evidence>
<evidence type="ECO:0000256" key="10">
    <source>
        <dbReference type="ARBA" id="ARBA00022694"/>
    </source>
</evidence>
<gene>
    <name evidence="14" type="ORF">LAME_0C09076G</name>
</gene>
<evidence type="ECO:0000256" key="4">
    <source>
        <dbReference type="ARBA" id="ARBA00012155"/>
    </source>
</evidence>
<dbReference type="GO" id="GO:0008175">
    <property type="term" value="F:tRNA methyltransferase activity"/>
    <property type="evidence" value="ECO:0007669"/>
    <property type="project" value="TreeGrafter"/>
</dbReference>
<dbReference type="GO" id="GO:0031591">
    <property type="term" value="P:wybutosine biosynthetic process"/>
    <property type="evidence" value="ECO:0007669"/>
    <property type="project" value="TreeGrafter"/>
</dbReference>